<dbReference type="InterPro" id="IPR003610">
    <property type="entry name" value="CBM5/12"/>
</dbReference>
<organism evidence="3 4">
    <name type="scientific">Thalassiosira pseudonana</name>
    <name type="common">Marine diatom</name>
    <name type="synonym">Cyclotella nana</name>
    <dbReference type="NCBI Taxonomy" id="35128"/>
    <lineage>
        <taxon>Eukaryota</taxon>
        <taxon>Sar</taxon>
        <taxon>Stramenopiles</taxon>
        <taxon>Ochrophyta</taxon>
        <taxon>Bacillariophyta</taxon>
        <taxon>Coscinodiscophyceae</taxon>
        <taxon>Thalassiosirophycidae</taxon>
        <taxon>Thalassiosirales</taxon>
        <taxon>Thalassiosiraceae</taxon>
        <taxon>Thalassiosira</taxon>
    </lineage>
</organism>
<feature type="domain" description="Chitin-binding type-3" evidence="2">
    <location>
        <begin position="531"/>
        <end position="582"/>
    </location>
</feature>
<dbReference type="PANTHER" id="PTHR34823:SF1">
    <property type="entry name" value="CHITIN-BINDING TYPE-4 DOMAIN-CONTAINING PROTEIN"/>
    <property type="match status" value="1"/>
</dbReference>
<evidence type="ECO:0000259" key="2">
    <source>
        <dbReference type="SMART" id="SM00495"/>
    </source>
</evidence>
<gene>
    <name evidence="3" type="ORF">THAPSDRAFT_21666</name>
</gene>
<dbReference type="HOGENOM" id="CLU_450966_0_0_1"/>
<dbReference type="RefSeq" id="XP_002288231.1">
    <property type="nucleotide sequence ID" value="XM_002288195.1"/>
</dbReference>
<dbReference type="eggNOG" id="ENOG502QSKR">
    <property type="taxonomic scope" value="Eukaryota"/>
</dbReference>
<protein>
    <recommendedName>
        <fullName evidence="2">Chitin-binding type-3 domain-containing protein</fullName>
    </recommendedName>
</protein>
<dbReference type="SMART" id="SM00495">
    <property type="entry name" value="ChtBD3"/>
    <property type="match status" value="4"/>
</dbReference>
<dbReference type="GO" id="GO:0005975">
    <property type="term" value="P:carbohydrate metabolic process"/>
    <property type="evidence" value="ECO:0007669"/>
    <property type="project" value="InterPro"/>
</dbReference>
<dbReference type="GO" id="GO:0030246">
    <property type="term" value="F:carbohydrate binding"/>
    <property type="evidence" value="ECO:0007669"/>
    <property type="project" value="InterPro"/>
</dbReference>
<dbReference type="PaxDb" id="35128-Thaps21666"/>
<dbReference type="InParanoid" id="B8BX91"/>
<feature type="domain" description="Chitin-binding type-3" evidence="2">
    <location>
        <begin position="205"/>
        <end position="257"/>
    </location>
</feature>
<feature type="domain" description="Chitin-binding type-3" evidence="2">
    <location>
        <begin position="442"/>
        <end position="500"/>
    </location>
</feature>
<feature type="chain" id="PRO_5002869112" description="Chitin-binding type-3 domain-containing protein" evidence="1">
    <location>
        <begin position="20"/>
        <end position="606"/>
    </location>
</feature>
<dbReference type="GO" id="GO:0004553">
    <property type="term" value="F:hydrolase activity, hydrolyzing O-glycosyl compounds"/>
    <property type="evidence" value="ECO:0007669"/>
    <property type="project" value="InterPro"/>
</dbReference>
<proteinExistence type="predicted"/>
<dbReference type="Proteomes" id="UP000001449">
    <property type="component" value="Chromosome 3"/>
</dbReference>
<dbReference type="InterPro" id="IPR051024">
    <property type="entry name" value="GlcNAc_Chitin_IntDeg"/>
</dbReference>
<reference evidence="3 4" key="1">
    <citation type="journal article" date="2004" name="Science">
        <title>The genome of the diatom Thalassiosira pseudonana: ecology, evolution, and metabolism.</title>
        <authorList>
            <person name="Armbrust E.V."/>
            <person name="Berges J.A."/>
            <person name="Bowler C."/>
            <person name="Green B.R."/>
            <person name="Martinez D."/>
            <person name="Putnam N.H."/>
            <person name="Zhou S."/>
            <person name="Allen A.E."/>
            <person name="Apt K.E."/>
            <person name="Bechner M."/>
            <person name="Brzezinski M.A."/>
            <person name="Chaal B.K."/>
            <person name="Chiovitti A."/>
            <person name="Davis A.K."/>
            <person name="Demarest M.S."/>
            <person name="Detter J.C."/>
            <person name="Glavina T."/>
            <person name="Goodstein D."/>
            <person name="Hadi M.Z."/>
            <person name="Hellsten U."/>
            <person name="Hildebrand M."/>
            <person name="Jenkins B.D."/>
            <person name="Jurka J."/>
            <person name="Kapitonov V.V."/>
            <person name="Kroger N."/>
            <person name="Lau W.W."/>
            <person name="Lane T.W."/>
            <person name="Larimer F.W."/>
            <person name="Lippmeier J.C."/>
            <person name="Lucas S."/>
            <person name="Medina M."/>
            <person name="Montsant A."/>
            <person name="Obornik M."/>
            <person name="Parker M.S."/>
            <person name="Palenik B."/>
            <person name="Pazour G.J."/>
            <person name="Richardson P.M."/>
            <person name="Rynearson T.A."/>
            <person name="Saito M.A."/>
            <person name="Schwartz D.C."/>
            <person name="Thamatrakoln K."/>
            <person name="Valentin K."/>
            <person name="Vardi A."/>
            <person name="Wilkerson F.P."/>
            <person name="Rokhsar D.S."/>
        </authorList>
    </citation>
    <scope>NUCLEOTIDE SEQUENCE [LARGE SCALE GENOMIC DNA]</scope>
    <source>
        <strain evidence="3 4">CCMP1335</strain>
    </source>
</reference>
<feature type="domain" description="Chitin-binding type-3" evidence="2">
    <location>
        <begin position="125"/>
        <end position="175"/>
    </location>
</feature>
<sequence>MFKVQPLILTSFLFGTTAALDGCYSTWSSGGNYNIGSKTSATVAVTTGAGTDNEVTTNVKKNYECISGVAGYTGLSHCPNYDPASAQSSTAWKFLADCDGTAPAPATSAPTTSPTHPQWSGAGCPDDWVDGGDYQPGEKAAINGVAYKCSDVTAVNLWCGNSLYKPGDSLYWENAWTLLGSCDGTIAPTGSPTWSMGAWDGSGCPDAYDEDATYEAGDRITVNGVALQCRAWPNSAYCGRTGYEPLGVNSAEAWTVLGTCDGTIAPTGSPTFDVLEDQDGCPEAFSDSAEYEASDRVSVDIDGTNSIVYQCKAFPDSGYCNSYEPGHWSKLGWQLMGYCTGTIAPTSSPSFDPLNDQDGCPEAFDENAEYEASDKVSVDLDGTTSLVFQCSSDVHQARYCNQYEPGNENKLGWTLLGHCTGTIAPTGSPIFVDLNEVGSGCPPEYDVDSNYEAGDQVAVLVATDRTIVYECKSWPEGAYCNAGENFAPGSDNSAMGWTLKGFCDGTMAPTAAPVAFTGECDWLNGTAITPIAAWATSDLSSYKSGTRVRKGDQVYKCKSYPYYLWCRSAAYEPAGSGPWGDAWTSAGTCVDLTAAPTKAPTSPPTP</sequence>
<evidence type="ECO:0000313" key="4">
    <source>
        <dbReference type="Proteomes" id="UP000001449"/>
    </source>
</evidence>
<evidence type="ECO:0000256" key="1">
    <source>
        <dbReference type="SAM" id="SignalP"/>
    </source>
</evidence>
<dbReference type="PANTHER" id="PTHR34823">
    <property type="entry name" value="GLCNAC-BINDING PROTEIN A"/>
    <property type="match status" value="1"/>
</dbReference>
<dbReference type="GeneID" id="7444044"/>
<dbReference type="GO" id="GO:0005576">
    <property type="term" value="C:extracellular region"/>
    <property type="evidence" value="ECO:0007669"/>
    <property type="project" value="InterPro"/>
</dbReference>
<dbReference type="AlphaFoldDB" id="B8BX91"/>
<keyword evidence="1" id="KW-0732">Signal</keyword>
<dbReference type="KEGG" id="tps:THAPSDRAFT_21666"/>
<dbReference type="OMA" id="RTIVYEC"/>
<dbReference type="EMBL" id="CM000640">
    <property type="protein sequence ID" value="EED93667.1"/>
    <property type="molecule type" value="Genomic_DNA"/>
</dbReference>
<reference evidence="3 4" key="2">
    <citation type="journal article" date="2008" name="Nature">
        <title>The Phaeodactylum genome reveals the evolutionary history of diatom genomes.</title>
        <authorList>
            <person name="Bowler C."/>
            <person name="Allen A.E."/>
            <person name="Badger J.H."/>
            <person name="Grimwood J."/>
            <person name="Jabbari K."/>
            <person name="Kuo A."/>
            <person name="Maheswari U."/>
            <person name="Martens C."/>
            <person name="Maumus F."/>
            <person name="Otillar R.P."/>
            <person name="Rayko E."/>
            <person name="Salamov A."/>
            <person name="Vandepoele K."/>
            <person name="Beszteri B."/>
            <person name="Gruber A."/>
            <person name="Heijde M."/>
            <person name="Katinka M."/>
            <person name="Mock T."/>
            <person name="Valentin K."/>
            <person name="Verret F."/>
            <person name="Berges J.A."/>
            <person name="Brownlee C."/>
            <person name="Cadoret J.P."/>
            <person name="Chiovitti A."/>
            <person name="Choi C.J."/>
            <person name="Coesel S."/>
            <person name="De Martino A."/>
            <person name="Detter J.C."/>
            <person name="Durkin C."/>
            <person name="Falciatore A."/>
            <person name="Fournet J."/>
            <person name="Haruta M."/>
            <person name="Huysman M.J."/>
            <person name="Jenkins B.D."/>
            <person name="Jiroutova K."/>
            <person name="Jorgensen R.E."/>
            <person name="Joubert Y."/>
            <person name="Kaplan A."/>
            <person name="Kroger N."/>
            <person name="Kroth P.G."/>
            <person name="La Roche J."/>
            <person name="Lindquist E."/>
            <person name="Lommer M."/>
            <person name="Martin-Jezequel V."/>
            <person name="Lopez P.J."/>
            <person name="Lucas S."/>
            <person name="Mangogna M."/>
            <person name="McGinnis K."/>
            <person name="Medlin L.K."/>
            <person name="Montsant A."/>
            <person name="Oudot-Le Secq M.P."/>
            <person name="Napoli C."/>
            <person name="Obornik M."/>
            <person name="Parker M.S."/>
            <person name="Petit J.L."/>
            <person name="Porcel B.M."/>
            <person name="Poulsen N."/>
            <person name="Robison M."/>
            <person name="Rychlewski L."/>
            <person name="Rynearson T.A."/>
            <person name="Schmutz J."/>
            <person name="Shapiro H."/>
            <person name="Siaut M."/>
            <person name="Stanley M."/>
            <person name="Sussman M.R."/>
            <person name="Taylor A.R."/>
            <person name="Vardi A."/>
            <person name="von Dassow P."/>
            <person name="Vyverman W."/>
            <person name="Willis A."/>
            <person name="Wyrwicz L.S."/>
            <person name="Rokhsar D.S."/>
            <person name="Weissenbach J."/>
            <person name="Armbrust E.V."/>
            <person name="Green B.R."/>
            <person name="Van de Peer Y."/>
            <person name="Grigoriev I.V."/>
        </authorList>
    </citation>
    <scope>NUCLEOTIDE SEQUENCE [LARGE SCALE GENOMIC DNA]</scope>
    <source>
        <strain evidence="3 4">CCMP1335</strain>
    </source>
</reference>
<name>B8BX91_THAPS</name>
<feature type="signal peptide" evidence="1">
    <location>
        <begin position="1"/>
        <end position="19"/>
    </location>
</feature>
<keyword evidence="4" id="KW-1185">Reference proteome</keyword>
<accession>B8BX91</accession>
<evidence type="ECO:0000313" key="3">
    <source>
        <dbReference type="EMBL" id="EED93667.1"/>
    </source>
</evidence>